<evidence type="ECO:0000259" key="3">
    <source>
        <dbReference type="Pfam" id="PF02709"/>
    </source>
</evidence>
<protein>
    <submittedName>
        <fullName evidence="4">Glycosyltransferase involved in cell wall bisynthesis</fullName>
    </submittedName>
</protein>
<evidence type="ECO:0000259" key="2">
    <source>
        <dbReference type="Pfam" id="PF00535"/>
    </source>
</evidence>
<evidence type="ECO:0000313" key="5">
    <source>
        <dbReference type="Proteomes" id="UP000198797"/>
    </source>
</evidence>
<dbReference type="SUPFAM" id="SSF53448">
    <property type="entry name" value="Nucleotide-diphospho-sugar transferases"/>
    <property type="match status" value="1"/>
</dbReference>
<proteinExistence type="predicted"/>
<organism evidence="4 5">
    <name type="scientific">Micromonospora matsumotoense</name>
    <dbReference type="NCBI Taxonomy" id="121616"/>
    <lineage>
        <taxon>Bacteria</taxon>
        <taxon>Bacillati</taxon>
        <taxon>Actinomycetota</taxon>
        <taxon>Actinomycetes</taxon>
        <taxon>Micromonosporales</taxon>
        <taxon>Micromonosporaceae</taxon>
        <taxon>Micromonospora</taxon>
    </lineage>
</organism>
<keyword evidence="1 4" id="KW-0808">Transferase</keyword>
<evidence type="ECO:0000256" key="1">
    <source>
        <dbReference type="ARBA" id="ARBA00022679"/>
    </source>
</evidence>
<feature type="domain" description="Galactosyltransferase C-terminal" evidence="3">
    <location>
        <begin position="184"/>
        <end position="218"/>
    </location>
</feature>
<keyword evidence="5" id="KW-1185">Reference proteome</keyword>
<name>A0A1C5AJS0_9ACTN</name>
<dbReference type="InterPro" id="IPR001173">
    <property type="entry name" value="Glyco_trans_2-like"/>
</dbReference>
<evidence type="ECO:0000313" key="4">
    <source>
        <dbReference type="EMBL" id="SCF45321.1"/>
    </source>
</evidence>
<sequence>MPTMDQPRLSVVIPAHNNGAALDTTLASLTRQTLPPAEFEVIVGDDGSAVPLTTVAQRFADRLRIDCVRSEANRGRSANRNAAAARARADTLLFLDADTVAHPTLLARHRAHHDALDGRPGVLLGQRYDLDWAGADALRRGEPIGAEMLDAERGDPRLEDISHPQRIRDFPSAPWVLGLTHNASVDRKSFLRVGGFDETMVKWGFEDLEFFYRIFHLHGARPDLFELDVEALSYHLPHFRKTSNGLASMDNMKYLLRKHLRYDVEVLYSINTFGRHLGRIRLYGQAIDAYRREGLGRPAALPAALRAELATRAALVVGNGVSTMDLGPDSQTFDHDAPPGPTNSHLLGTVLQQFKAGALDLIVNIDLWRCFLPEDLPAFLTRGLLKADRIELVATHAAPDQRAMLPVPLVADLDYLTDMLHQHFDVTVGVHDTATVLTIR</sequence>
<dbReference type="AlphaFoldDB" id="A0A1C5AJS0"/>
<dbReference type="InterPro" id="IPR027791">
    <property type="entry name" value="Galactosyl_T_C"/>
</dbReference>
<dbReference type="Proteomes" id="UP000198797">
    <property type="component" value="Unassembled WGS sequence"/>
</dbReference>
<dbReference type="InterPro" id="IPR029044">
    <property type="entry name" value="Nucleotide-diphossugar_trans"/>
</dbReference>
<dbReference type="Pfam" id="PF02709">
    <property type="entry name" value="Glyco_transf_7C"/>
    <property type="match status" value="1"/>
</dbReference>
<dbReference type="GO" id="GO:0016740">
    <property type="term" value="F:transferase activity"/>
    <property type="evidence" value="ECO:0007669"/>
    <property type="project" value="UniProtKB-KW"/>
</dbReference>
<dbReference type="PANTHER" id="PTHR22916">
    <property type="entry name" value="GLYCOSYLTRANSFERASE"/>
    <property type="match status" value="1"/>
</dbReference>
<reference evidence="5" key="1">
    <citation type="submission" date="2016-06" db="EMBL/GenBank/DDBJ databases">
        <authorList>
            <person name="Varghese N."/>
            <person name="Submissions Spin"/>
        </authorList>
    </citation>
    <scope>NUCLEOTIDE SEQUENCE [LARGE SCALE GENOMIC DNA]</scope>
    <source>
        <strain evidence="5">DSM 44100</strain>
    </source>
</reference>
<feature type="domain" description="Glycosyltransferase 2-like" evidence="2">
    <location>
        <begin position="10"/>
        <end position="115"/>
    </location>
</feature>
<accession>A0A1C5AJS0</accession>
<dbReference type="STRING" id="121616.GA0070216_11832"/>
<dbReference type="RefSeq" id="WP_245722750.1">
    <property type="nucleotide sequence ID" value="NZ_FMCU01000018.1"/>
</dbReference>
<gene>
    <name evidence="4" type="ORF">GA0070216_11832</name>
</gene>
<dbReference type="Gene3D" id="3.90.550.10">
    <property type="entry name" value="Spore Coat Polysaccharide Biosynthesis Protein SpsA, Chain A"/>
    <property type="match status" value="1"/>
</dbReference>
<dbReference type="EMBL" id="FMCU01000018">
    <property type="protein sequence ID" value="SCF45321.1"/>
    <property type="molecule type" value="Genomic_DNA"/>
</dbReference>
<dbReference type="Pfam" id="PF00535">
    <property type="entry name" value="Glycos_transf_2"/>
    <property type="match status" value="1"/>
</dbReference>